<dbReference type="InterPro" id="IPR011335">
    <property type="entry name" value="Restrct_endonuc-II-like"/>
</dbReference>
<protein>
    <submittedName>
        <fullName evidence="2">DUF559 domain-containing protein</fullName>
    </submittedName>
</protein>
<evidence type="ECO:0000313" key="2">
    <source>
        <dbReference type="EMBL" id="MCX2849886.1"/>
    </source>
</evidence>
<dbReference type="SUPFAM" id="SSF52980">
    <property type="entry name" value="Restriction endonuclease-like"/>
    <property type="match status" value="1"/>
</dbReference>
<proteinExistence type="predicted"/>
<accession>A0ABT3S6N3</accession>
<dbReference type="EMBL" id="JAPJDE010000005">
    <property type="protein sequence ID" value="MCX2849886.1"/>
    <property type="molecule type" value="Genomic_DNA"/>
</dbReference>
<dbReference type="Pfam" id="PF04480">
    <property type="entry name" value="DUF559"/>
    <property type="match status" value="1"/>
</dbReference>
<evidence type="ECO:0000313" key="3">
    <source>
        <dbReference type="Proteomes" id="UP001207276"/>
    </source>
</evidence>
<dbReference type="Proteomes" id="UP001207276">
    <property type="component" value="Unassembled WGS sequence"/>
</dbReference>
<gene>
    <name evidence="2" type="ORF">ORG12_14495</name>
</gene>
<dbReference type="Gene3D" id="3.40.960.10">
    <property type="entry name" value="VSR Endonuclease"/>
    <property type="match status" value="1"/>
</dbReference>
<dbReference type="InterPro" id="IPR007569">
    <property type="entry name" value="DUF559"/>
</dbReference>
<evidence type="ECO:0000259" key="1">
    <source>
        <dbReference type="Pfam" id="PF04480"/>
    </source>
</evidence>
<comment type="caution">
    <text evidence="2">The sequence shown here is derived from an EMBL/GenBank/DDBJ whole genome shotgun (WGS) entry which is preliminary data.</text>
</comment>
<sequence length="212" mass="23457">MHITSVHPQAQPRRVGVVGHRVAADRVNTRQRWGVPSSSPATLWVECGDLLGLDELVVLGDAIVTSRACATALEDLAAALAGAGNRRGVRKLRVALELVRVGAGSPQETRARLAIVRAGLPEPKLQFDVLDEAGRFVGRVDMAYPEQRIVIEYEGDHHRTDAEQWGRDLRRYREMERLGWAVVRWTKSDLTLHRSAAVAHLKTLLARGGRVE</sequence>
<keyword evidence="3" id="KW-1185">Reference proteome</keyword>
<reference evidence="2 3" key="1">
    <citation type="submission" date="2022-11" db="EMBL/GenBank/DDBJ databases">
        <title>Taxonomy of Curtobacterium flaccumfaciens.</title>
        <authorList>
            <person name="Osdaghi E."/>
            <person name="Taghavi S.M."/>
            <person name="Hamidizade M."/>
            <person name="Abachi H."/>
            <person name="Fazliarab A."/>
            <person name="Baeyen S."/>
            <person name="Portier P."/>
            <person name="Van Vaerenbergh J."/>
            <person name="Jacques M.-A."/>
        </authorList>
    </citation>
    <scope>NUCLEOTIDE SEQUENCE [LARGE SCALE GENOMIC DNA]</scope>
    <source>
        <strain evidence="2 3">LMG 3715</strain>
    </source>
</reference>
<name>A0ABT3S6N3_9MICO</name>
<organism evidence="2 3">
    <name type="scientific">Curtobacterium poinsettiae</name>
    <dbReference type="NCBI Taxonomy" id="159612"/>
    <lineage>
        <taxon>Bacteria</taxon>
        <taxon>Bacillati</taxon>
        <taxon>Actinomycetota</taxon>
        <taxon>Actinomycetes</taxon>
        <taxon>Micrococcales</taxon>
        <taxon>Microbacteriaceae</taxon>
        <taxon>Curtobacterium</taxon>
    </lineage>
</organism>
<dbReference type="RefSeq" id="WP_214519792.1">
    <property type="nucleotide sequence ID" value="NZ_CP104934.1"/>
</dbReference>
<feature type="domain" description="DUF559" evidence="1">
    <location>
        <begin position="140"/>
        <end position="200"/>
    </location>
</feature>